<dbReference type="EMBL" id="CP013099">
    <property type="protein sequence ID" value="ALP54752.1"/>
    <property type="molecule type" value="Genomic_DNA"/>
</dbReference>
<dbReference type="AlphaFoldDB" id="A0A0S2THW9"/>
<dbReference type="Gene3D" id="3.40.630.30">
    <property type="match status" value="1"/>
</dbReference>
<accession>A0A0S2THW9</accession>
<dbReference type="InterPro" id="IPR016181">
    <property type="entry name" value="Acyl_CoA_acyltransferase"/>
</dbReference>
<dbReference type="Proteomes" id="UP000055136">
    <property type="component" value="Chromosome"/>
</dbReference>
<dbReference type="SUPFAM" id="SSF55729">
    <property type="entry name" value="Acyl-CoA N-acyltransferases (Nat)"/>
    <property type="match status" value="1"/>
</dbReference>
<protein>
    <recommendedName>
        <fullName evidence="3">Acyltransferase superfamily protein</fullName>
    </recommendedName>
</protein>
<organism evidence="1 2">
    <name type="scientific">Candidatus Tenderia electrophaga</name>
    <dbReference type="NCBI Taxonomy" id="1748243"/>
    <lineage>
        <taxon>Bacteria</taxon>
        <taxon>Pseudomonadati</taxon>
        <taxon>Pseudomonadota</taxon>
        <taxon>Gammaproteobacteria</taxon>
        <taxon>Candidatus Tenderiales</taxon>
        <taxon>Candidatus Tenderiaceae</taxon>
        <taxon>Candidatus Tenderia</taxon>
    </lineage>
</organism>
<sequence length="383" mass="44511">MGHALQVTLIDSLEQIERRDWNRLVRDNNPFLRHEFLSALERHHCVGQDSGWQPQHIVVHDERCRLVGASPLYAKVHSHGEFVFDWSWAEAYQRSRLAYYPKLVSAIPYTPMSGERLLIAPEADAAQVAGTLITAITELAEEMGYSSAHWLFPSEAQKDIMARQGLIIRQGCQYHWHNQGYESFDHYLSHFASRKRKNVLKERRQVQNAGISFRLLHGDEISPEEWSLFHRFYREIYDRKWGFATLSLDFFQEIGRALPRQVVLVLAYRGDTCIAAALNLRSDHTLYGRHWGCDEALPGLHFETCYYQGLEYCLKHGLTRFEPGAQGEHKIARGFLPTRTWSAHWISHPEFRQAIARYTAAEAAEMDKLMQRLETHSPFRHPN</sequence>
<dbReference type="PANTHER" id="PTHR47017:SF1">
    <property type="entry name" value="ACYL-COA"/>
    <property type="match status" value="1"/>
</dbReference>
<keyword evidence="2" id="KW-1185">Reference proteome</keyword>
<dbReference type="PANTHER" id="PTHR47017">
    <property type="entry name" value="ACYL-COA"/>
    <property type="match status" value="1"/>
</dbReference>
<proteinExistence type="predicted"/>
<gene>
    <name evidence="1" type="ORF">Tel_05875</name>
</gene>
<evidence type="ECO:0008006" key="3">
    <source>
        <dbReference type="Google" id="ProtNLM"/>
    </source>
</evidence>
<reference evidence="1" key="1">
    <citation type="submission" date="2015-10" db="EMBL/GenBank/DDBJ databases">
        <title>Description of Candidatus Tenderia electrophaga gen. nov, sp. nov., an Uncultivated Electroautotroph from a Biocathode Enrichment.</title>
        <authorList>
            <person name="Eddie B.J."/>
            <person name="Malanoski A.P."/>
            <person name="Wang Z."/>
            <person name="Hall R.J."/>
            <person name="Oh S.D."/>
            <person name="Heiner C."/>
            <person name="Lin B."/>
            <person name="Strycharz-Glaven S.M."/>
        </authorList>
    </citation>
    <scope>NUCLEOTIDE SEQUENCE [LARGE SCALE GENOMIC DNA]</scope>
    <source>
        <strain evidence="1">NRL1</strain>
    </source>
</reference>
<evidence type="ECO:0000313" key="1">
    <source>
        <dbReference type="EMBL" id="ALP54752.1"/>
    </source>
</evidence>
<name>A0A0S2THW9_9GAMM</name>
<dbReference type="Pfam" id="PF04339">
    <property type="entry name" value="FemAB_like"/>
    <property type="match status" value="1"/>
</dbReference>
<evidence type="ECO:0000313" key="2">
    <source>
        <dbReference type="Proteomes" id="UP000055136"/>
    </source>
</evidence>
<dbReference type="InterPro" id="IPR007434">
    <property type="entry name" value="FemAB-like"/>
</dbReference>
<dbReference type="STRING" id="1748243.Tel_05875"/>
<dbReference type="KEGG" id="tee:Tel_05875"/>